<feature type="region of interest" description="Disordered" evidence="1">
    <location>
        <begin position="299"/>
        <end position="432"/>
    </location>
</feature>
<comment type="caution">
    <text evidence="2">The sequence shown here is derived from an EMBL/GenBank/DDBJ whole genome shotgun (WGS) entry which is preliminary data.</text>
</comment>
<evidence type="ECO:0000256" key="1">
    <source>
        <dbReference type="SAM" id="MobiDB-lite"/>
    </source>
</evidence>
<feature type="region of interest" description="Disordered" evidence="1">
    <location>
        <begin position="1"/>
        <end position="23"/>
    </location>
</feature>
<feature type="compositionally biased region" description="Basic residues" evidence="1">
    <location>
        <begin position="401"/>
        <end position="413"/>
    </location>
</feature>
<feature type="compositionally biased region" description="Basic and acidic residues" evidence="1">
    <location>
        <begin position="345"/>
        <end position="363"/>
    </location>
</feature>
<accession>A0ABN9Y5N5</accession>
<evidence type="ECO:0000313" key="3">
    <source>
        <dbReference type="Proteomes" id="UP001189429"/>
    </source>
</evidence>
<keyword evidence="3" id="KW-1185">Reference proteome</keyword>
<feature type="compositionally biased region" description="Basic and acidic residues" evidence="1">
    <location>
        <begin position="14"/>
        <end position="23"/>
    </location>
</feature>
<evidence type="ECO:0000313" key="2">
    <source>
        <dbReference type="EMBL" id="CAK0906380.1"/>
    </source>
</evidence>
<dbReference type="EMBL" id="CAUYUJ010021682">
    <property type="protein sequence ID" value="CAK0906380.1"/>
    <property type="molecule type" value="Genomic_DNA"/>
</dbReference>
<name>A0ABN9Y5N5_9DINO</name>
<feature type="compositionally biased region" description="Acidic residues" evidence="1">
    <location>
        <begin position="382"/>
        <end position="394"/>
    </location>
</feature>
<gene>
    <name evidence="2" type="ORF">PCOR1329_LOCUS81711</name>
</gene>
<protein>
    <submittedName>
        <fullName evidence="2">Uncharacterized protein</fullName>
    </submittedName>
</protein>
<sequence>MEEGQKQVIQNKAGGERKTDRVSHDWCARTKRRAQHQCRGDPNEFEGWSDVDPETKARFYESSADLFGDALCKATKETINVTKKRKALTRFRECGKYHPLEDVSEMPKFKNNPEALQQLLGTAPRHTCKYSGLIEIYVPEYEFVKDDEEEEEECKDRGVHGEKKLKRKAAPKEPKQPGAPRPKKLLTAVMRKKMEGLRDDIHGSVLALGGSIAVATAPAVAGAYVPPSIARKAQELYDELQARATEVAALCDSDETTKDMATAAIDKNTTIMKQQEALSDKINGLIEEMPESERAMLKAEDAEGSGPDDGGAGCAEATRGDAETSGGVVTPTAKGPEDFPPITPLDHKPLRPLPARERGDHKGPQGAAAASSDEHDVASAEDAAEVEEDAAEDGGGERVMKKPVGRGGGRGRGRGGAATTSKAKASARRAMA</sequence>
<organism evidence="2 3">
    <name type="scientific">Prorocentrum cordatum</name>
    <dbReference type="NCBI Taxonomy" id="2364126"/>
    <lineage>
        <taxon>Eukaryota</taxon>
        <taxon>Sar</taxon>
        <taxon>Alveolata</taxon>
        <taxon>Dinophyceae</taxon>
        <taxon>Prorocentrales</taxon>
        <taxon>Prorocentraceae</taxon>
        <taxon>Prorocentrum</taxon>
    </lineage>
</organism>
<proteinExistence type="predicted"/>
<reference evidence="2" key="1">
    <citation type="submission" date="2023-10" db="EMBL/GenBank/DDBJ databases">
        <authorList>
            <person name="Chen Y."/>
            <person name="Shah S."/>
            <person name="Dougan E. K."/>
            <person name="Thang M."/>
            <person name="Chan C."/>
        </authorList>
    </citation>
    <scope>NUCLEOTIDE SEQUENCE [LARGE SCALE GENOMIC DNA]</scope>
</reference>
<feature type="region of interest" description="Disordered" evidence="1">
    <location>
        <begin position="148"/>
        <end position="183"/>
    </location>
</feature>
<dbReference type="Proteomes" id="UP001189429">
    <property type="component" value="Unassembled WGS sequence"/>
</dbReference>